<dbReference type="Proteomes" id="UP000034410">
    <property type="component" value="Chromosome"/>
</dbReference>
<gene>
    <name evidence="2" type="ORF">AAY24_07735</name>
</gene>
<sequence>MAIQSYDIFFSGKILDGVDPAEVKRNLAKIFGMESEQLELLFAGNPVKVKGGVDQETAIKYRVAFRNAGALVDIQTTGSTAGAKKTAPATSSTQGAASGGMTLLPPNTGSLIDCAPKIEPAPVPDTSRLSLATPGTLLDETPPPEAEPIDTSYLELAPANSGSLEEYQIRKEPAPLPDISQLSIMDDKN</sequence>
<dbReference type="AlphaFoldDB" id="A0A0F7JZC8"/>
<name>A0A0F7JZC8_9GAMM</name>
<protein>
    <submittedName>
        <fullName evidence="2">Uncharacterized protein</fullName>
    </submittedName>
</protein>
<feature type="region of interest" description="Disordered" evidence="1">
    <location>
        <begin position="78"/>
        <end position="151"/>
    </location>
</feature>
<keyword evidence="3" id="KW-1185">Reference proteome</keyword>
<feature type="compositionally biased region" description="Low complexity" evidence="1">
    <location>
        <begin position="78"/>
        <end position="93"/>
    </location>
</feature>
<dbReference type="EMBL" id="CP011412">
    <property type="protein sequence ID" value="AKH20255.1"/>
    <property type="molecule type" value="Genomic_DNA"/>
</dbReference>
<proteinExistence type="predicted"/>
<accession>A0A0F7JZC8</accession>
<organism evidence="2 3">
    <name type="scientific">Sedimenticola thiotaurini</name>
    <dbReference type="NCBI Taxonomy" id="1543721"/>
    <lineage>
        <taxon>Bacteria</taxon>
        <taxon>Pseudomonadati</taxon>
        <taxon>Pseudomonadota</taxon>
        <taxon>Gammaproteobacteria</taxon>
        <taxon>Chromatiales</taxon>
        <taxon>Sedimenticolaceae</taxon>
        <taxon>Sedimenticola</taxon>
    </lineage>
</organism>
<dbReference type="KEGG" id="seds:AAY24_07735"/>
<evidence type="ECO:0000256" key="1">
    <source>
        <dbReference type="SAM" id="MobiDB-lite"/>
    </source>
</evidence>
<reference evidence="2 3" key="1">
    <citation type="journal article" date="2015" name="Genome Announc.">
        <title>Complete Genome Sequence of Sedimenticola thiotaurini Strain SIP-G1, a Polyphosphate- and Polyhydroxyalkanoate-Accumulating Sulfur-Oxidizing Gammaproteobacterium Isolated from Salt Marsh Sediments.</title>
        <authorList>
            <person name="Flood B.E."/>
            <person name="Jones D.S."/>
            <person name="Bailey J.V."/>
        </authorList>
    </citation>
    <scope>NUCLEOTIDE SEQUENCE [LARGE SCALE GENOMIC DNA]</scope>
    <source>
        <strain evidence="2 3">SIP-G1</strain>
    </source>
</reference>
<evidence type="ECO:0000313" key="2">
    <source>
        <dbReference type="EMBL" id="AKH20255.1"/>
    </source>
</evidence>
<dbReference type="RefSeq" id="WP_046859190.1">
    <property type="nucleotide sequence ID" value="NZ_CP011412.1"/>
</dbReference>
<evidence type="ECO:0000313" key="3">
    <source>
        <dbReference type="Proteomes" id="UP000034410"/>
    </source>
</evidence>
<dbReference type="OrthoDB" id="6402943at2"/>